<dbReference type="GO" id="GO:0017148">
    <property type="term" value="P:negative regulation of translation"/>
    <property type="evidence" value="ECO:0007669"/>
    <property type="project" value="TreeGrafter"/>
</dbReference>
<evidence type="ECO:0000256" key="3">
    <source>
        <dbReference type="ARBA" id="ARBA00023274"/>
    </source>
</evidence>
<sequence length="153" mass="17678">MSSLQGFTKPATARLWHEISAHNCVLGRLATVLARLLMGKHKPIYHPAADVGDYVVVTHCGLLRLDENKLNRVYMRHTGRPGGLKKWTMREWMERKGGSAVIRHAVAGMLPKNRLRERRLERLKCFEGAVHPYRKNIQRLWETSGQWTSVFHE</sequence>
<dbReference type="Gene3D" id="3.90.1180.10">
    <property type="entry name" value="Ribosomal protein L13"/>
    <property type="match status" value="1"/>
</dbReference>
<dbReference type="eggNOG" id="KOG3203">
    <property type="taxonomic scope" value="Eukaryota"/>
</dbReference>
<dbReference type="InterPro" id="IPR005823">
    <property type="entry name" value="Ribosomal_uL13_bac-type"/>
</dbReference>
<dbReference type="PIRSF" id="PIRSF002181">
    <property type="entry name" value="Ribosomal_L13"/>
    <property type="match status" value="1"/>
</dbReference>
<dbReference type="Pfam" id="PF00572">
    <property type="entry name" value="Ribosomal_L13"/>
    <property type="match status" value="1"/>
</dbReference>
<evidence type="ECO:0000313" key="4">
    <source>
        <dbReference type="EMBL" id="KTW32553.1"/>
    </source>
</evidence>
<dbReference type="HAMAP" id="MF_01366">
    <property type="entry name" value="Ribosomal_uL13"/>
    <property type="match status" value="1"/>
</dbReference>
<dbReference type="GO" id="GO:0003729">
    <property type="term" value="F:mRNA binding"/>
    <property type="evidence" value="ECO:0007669"/>
    <property type="project" value="TreeGrafter"/>
</dbReference>
<accession>A0A0W4ZW15</accession>
<evidence type="ECO:0000256" key="1">
    <source>
        <dbReference type="ARBA" id="ARBA00006227"/>
    </source>
</evidence>
<keyword evidence="2 4" id="KW-0689">Ribosomal protein</keyword>
<dbReference type="RefSeq" id="XP_018231245.1">
    <property type="nucleotide sequence ID" value="XM_018372305.1"/>
</dbReference>
<evidence type="ECO:0000256" key="2">
    <source>
        <dbReference type="ARBA" id="ARBA00022980"/>
    </source>
</evidence>
<dbReference type="PANTHER" id="PTHR11545">
    <property type="entry name" value="RIBOSOMAL PROTEIN L13"/>
    <property type="match status" value="1"/>
</dbReference>
<dbReference type="OrthoDB" id="274622at2759"/>
<dbReference type="CDD" id="cd00392">
    <property type="entry name" value="Ribosomal_L13"/>
    <property type="match status" value="1"/>
</dbReference>
<dbReference type="GO" id="GO:0005762">
    <property type="term" value="C:mitochondrial large ribosomal subunit"/>
    <property type="evidence" value="ECO:0007669"/>
    <property type="project" value="EnsemblFungi"/>
</dbReference>
<proteinExistence type="inferred from homology"/>
<name>A0A0W4ZW15_PNEJ7</name>
<dbReference type="AlphaFoldDB" id="A0A0W4ZW15"/>
<dbReference type="InterPro" id="IPR036899">
    <property type="entry name" value="Ribosomal_uL13_sf"/>
</dbReference>
<dbReference type="Proteomes" id="UP000053447">
    <property type="component" value="Unassembled WGS sequence"/>
</dbReference>
<keyword evidence="3" id="KW-0687">Ribonucleoprotein</keyword>
<keyword evidence="5" id="KW-1185">Reference proteome</keyword>
<dbReference type="NCBIfam" id="TIGR01066">
    <property type="entry name" value="rplM_bact"/>
    <property type="match status" value="1"/>
</dbReference>
<organism evidence="4 5">
    <name type="scientific">Pneumocystis jirovecii (strain RU7)</name>
    <name type="common">Human pneumocystis pneumonia agent</name>
    <dbReference type="NCBI Taxonomy" id="1408657"/>
    <lineage>
        <taxon>Eukaryota</taxon>
        <taxon>Fungi</taxon>
        <taxon>Dikarya</taxon>
        <taxon>Ascomycota</taxon>
        <taxon>Taphrinomycotina</taxon>
        <taxon>Pneumocystomycetes</taxon>
        <taxon>Pneumocystaceae</taxon>
        <taxon>Pneumocystis</taxon>
    </lineage>
</organism>
<dbReference type="SUPFAM" id="SSF52161">
    <property type="entry name" value="Ribosomal protein L13"/>
    <property type="match status" value="1"/>
</dbReference>
<dbReference type="STRING" id="1408657.A0A0W4ZW15"/>
<dbReference type="EMBL" id="LFWA01000001">
    <property type="protein sequence ID" value="KTW32553.1"/>
    <property type="molecule type" value="Genomic_DNA"/>
</dbReference>
<protein>
    <submittedName>
        <fullName evidence="4">Ribosomal protein L13</fullName>
    </submittedName>
</protein>
<dbReference type="GO" id="GO:0003735">
    <property type="term" value="F:structural constituent of ribosome"/>
    <property type="evidence" value="ECO:0007669"/>
    <property type="project" value="EnsemblFungi"/>
</dbReference>
<dbReference type="VEuPathDB" id="FungiDB:T551_00038"/>
<reference evidence="5" key="1">
    <citation type="journal article" date="2016" name="Nat. Commun.">
        <title>Genome analysis of three Pneumocystis species reveals adaptation mechanisms to life exclusively in mammalian hosts.</title>
        <authorList>
            <person name="Ma L."/>
            <person name="Chen Z."/>
            <person name="Huang D.W."/>
            <person name="Kutty G."/>
            <person name="Ishihara M."/>
            <person name="Wang H."/>
            <person name="Abouelleil A."/>
            <person name="Bishop L."/>
            <person name="Davey E."/>
            <person name="Deng R."/>
            <person name="Deng X."/>
            <person name="Fan L."/>
            <person name="Fantoni G."/>
            <person name="Fitzgerald M."/>
            <person name="Gogineni E."/>
            <person name="Goldberg J.M."/>
            <person name="Handley G."/>
            <person name="Hu X."/>
            <person name="Huber C."/>
            <person name="Jiao X."/>
            <person name="Jones K."/>
            <person name="Levin J.Z."/>
            <person name="Liu Y."/>
            <person name="Macdonald P."/>
            <person name="Melnikov A."/>
            <person name="Raley C."/>
            <person name="Sassi M."/>
            <person name="Sherman B.T."/>
            <person name="Song X."/>
            <person name="Sykes S."/>
            <person name="Tran B."/>
            <person name="Walsh L."/>
            <person name="Xia Y."/>
            <person name="Yang J."/>
            <person name="Young S."/>
            <person name="Zeng Q."/>
            <person name="Zheng X."/>
            <person name="Stephens R."/>
            <person name="Nusbaum C."/>
            <person name="Birren B.W."/>
            <person name="Azadi P."/>
            <person name="Lempicki R.A."/>
            <person name="Cuomo C.A."/>
            <person name="Kovacs J.A."/>
        </authorList>
    </citation>
    <scope>NUCLEOTIDE SEQUENCE [LARGE SCALE GENOMIC DNA]</scope>
    <source>
        <strain evidence="5">RU7</strain>
    </source>
</reference>
<evidence type="ECO:0000313" key="5">
    <source>
        <dbReference type="Proteomes" id="UP000053447"/>
    </source>
</evidence>
<gene>
    <name evidence="4" type="ORF">T551_00038</name>
</gene>
<comment type="similarity">
    <text evidence="1">Belongs to the universal ribosomal protein uL13 family.</text>
</comment>
<comment type="caution">
    <text evidence="4">The sequence shown here is derived from an EMBL/GenBank/DDBJ whole genome shotgun (WGS) entry which is preliminary data.</text>
</comment>
<dbReference type="GeneID" id="28938560"/>
<dbReference type="InterPro" id="IPR005822">
    <property type="entry name" value="Ribosomal_uL13"/>
</dbReference>
<dbReference type="GO" id="GO:0006412">
    <property type="term" value="P:translation"/>
    <property type="evidence" value="ECO:0007669"/>
    <property type="project" value="InterPro"/>
</dbReference>
<dbReference type="PANTHER" id="PTHR11545:SF2">
    <property type="entry name" value="LARGE RIBOSOMAL SUBUNIT PROTEIN UL13M"/>
    <property type="match status" value="1"/>
</dbReference>